<feature type="binding site" evidence="7 9">
    <location>
        <position position="178"/>
    </location>
    <ligand>
        <name>substrate</name>
    </ligand>
</feature>
<dbReference type="GO" id="GO:0004590">
    <property type="term" value="F:orotidine-5'-phosphate decarboxylase activity"/>
    <property type="evidence" value="ECO:0007669"/>
    <property type="project" value="UniProtKB-UniRule"/>
</dbReference>
<feature type="binding site" evidence="7 9">
    <location>
        <position position="186"/>
    </location>
    <ligand>
        <name>substrate</name>
    </ligand>
</feature>
<dbReference type="InterPro" id="IPR047596">
    <property type="entry name" value="OMPdecase_bac"/>
</dbReference>
<comment type="catalytic activity">
    <reaction evidence="6 7 10">
        <text>orotidine 5'-phosphate + H(+) = UMP + CO2</text>
        <dbReference type="Rhea" id="RHEA:11596"/>
        <dbReference type="ChEBI" id="CHEBI:15378"/>
        <dbReference type="ChEBI" id="CHEBI:16526"/>
        <dbReference type="ChEBI" id="CHEBI:57538"/>
        <dbReference type="ChEBI" id="CHEBI:57865"/>
        <dbReference type="EC" id="4.1.1.23"/>
    </reaction>
</comment>
<comment type="subunit">
    <text evidence="7">Homodimer.</text>
</comment>
<feature type="binding site" evidence="7 9">
    <location>
        <position position="206"/>
    </location>
    <ligand>
        <name>substrate</name>
    </ligand>
</feature>
<protein>
    <recommendedName>
        <fullName evidence="7">Orotidine 5'-phosphate decarboxylase</fullName>
        <ecNumber evidence="7">4.1.1.23</ecNumber>
    </recommendedName>
    <alternativeName>
        <fullName evidence="7">OMP decarboxylase</fullName>
        <shortName evidence="7">OMPDCase</shortName>
        <shortName evidence="7">OMPdecase</shortName>
    </alternativeName>
</protein>
<evidence type="ECO:0000259" key="11">
    <source>
        <dbReference type="SMART" id="SM00934"/>
    </source>
</evidence>
<evidence type="ECO:0000256" key="1">
    <source>
        <dbReference type="ARBA" id="ARBA00002356"/>
    </source>
</evidence>
<feature type="binding site" evidence="7">
    <location>
        <begin position="58"/>
        <end position="67"/>
    </location>
    <ligand>
        <name>substrate</name>
    </ligand>
</feature>
<reference evidence="12" key="1">
    <citation type="submission" date="2017-02" db="EMBL/GenBank/DDBJ databases">
        <title>Delving into the versatile metabolic prowess of the omnipresent phylum Bacteroidetes.</title>
        <authorList>
            <person name="Nobu M.K."/>
            <person name="Mei R."/>
            <person name="Narihiro T."/>
            <person name="Kuroda K."/>
            <person name="Liu W.-T."/>
        </authorList>
    </citation>
    <scope>NUCLEOTIDE SEQUENCE</scope>
    <source>
        <strain evidence="12">ADurb.Bin131</strain>
    </source>
</reference>
<proteinExistence type="inferred from homology"/>
<feature type="domain" description="Orotidine 5'-phosphate decarboxylase" evidence="11">
    <location>
        <begin position="3"/>
        <end position="222"/>
    </location>
</feature>
<name>A0A1V6CCG6_UNCT6</name>
<dbReference type="UniPathway" id="UPA00070">
    <property type="reaction ID" value="UER00120"/>
</dbReference>
<evidence type="ECO:0000256" key="8">
    <source>
        <dbReference type="PIRSR" id="PIRSR614732-1"/>
    </source>
</evidence>
<dbReference type="AlphaFoldDB" id="A0A1V6CCG6"/>
<dbReference type="InterPro" id="IPR014732">
    <property type="entry name" value="OMPdecase"/>
</dbReference>
<feature type="binding site" evidence="7 9">
    <location>
        <position position="207"/>
    </location>
    <ligand>
        <name>substrate</name>
    </ligand>
</feature>
<dbReference type="EC" id="4.1.1.23" evidence="7"/>
<comment type="caution">
    <text evidence="12">The sequence shown here is derived from an EMBL/GenBank/DDBJ whole genome shotgun (WGS) entry which is preliminary data.</text>
</comment>
<feature type="binding site" evidence="7 9">
    <location>
        <position position="9"/>
    </location>
    <ligand>
        <name>substrate</name>
    </ligand>
</feature>
<dbReference type="CDD" id="cd04725">
    <property type="entry name" value="OMP_decarboxylase_like"/>
    <property type="match status" value="1"/>
</dbReference>
<evidence type="ECO:0000256" key="6">
    <source>
        <dbReference type="ARBA" id="ARBA00049157"/>
    </source>
</evidence>
<dbReference type="InterPro" id="IPR013785">
    <property type="entry name" value="Aldolase_TIM"/>
</dbReference>
<keyword evidence="5 7" id="KW-0456">Lyase</keyword>
<dbReference type="EMBL" id="MWDQ01000035">
    <property type="protein sequence ID" value="OQB74599.1"/>
    <property type="molecule type" value="Genomic_DNA"/>
</dbReference>
<feature type="binding site" evidence="7 9">
    <location>
        <position position="117"/>
    </location>
    <ligand>
        <name>substrate</name>
    </ligand>
</feature>
<organism evidence="12">
    <name type="scientific">candidate division TA06 bacterium ADurb.Bin131</name>
    <dbReference type="NCBI Taxonomy" id="1852827"/>
    <lineage>
        <taxon>Bacteria</taxon>
        <taxon>Bacteria division TA06</taxon>
    </lineage>
</organism>
<feature type="active site" description="Proton donor" evidence="7">
    <location>
        <position position="60"/>
    </location>
</feature>
<evidence type="ECO:0000256" key="3">
    <source>
        <dbReference type="ARBA" id="ARBA00022793"/>
    </source>
</evidence>
<accession>A0A1V6CCG6</accession>
<dbReference type="PROSITE" id="PS00156">
    <property type="entry name" value="OMPDECASE"/>
    <property type="match status" value="1"/>
</dbReference>
<feature type="active site" description="For OMPdecase activity" evidence="8">
    <location>
        <position position="63"/>
    </location>
</feature>
<dbReference type="PANTHER" id="PTHR32119">
    <property type="entry name" value="OROTIDINE 5'-PHOSPHATE DECARBOXYLASE"/>
    <property type="match status" value="1"/>
</dbReference>
<dbReference type="SMART" id="SM00934">
    <property type="entry name" value="OMPdecase"/>
    <property type="match status" value="1"/>
</dbReference>
<dbReference type="InterPro" id="IPR001754">
    <property type="entry name" value="OMPdeCOase_dom"/>
</dbReference>
<dbReference type="Gene3D" id="3.20.20.70">
    <property type="entry name" value="Aldolase class I"/>
    <property type="match status" value="1"/>
</dbReference>
<dbReference type="PANTHER" id="PTHR32119:SF2">
    <property type="entry name" value="OROTIDINE 5'-PHOSPHATE DECARBOXYLASE"/>
    <property type="match status" value="1"/>
</dbReference>
<dbReference type="GO" id="GO:0044205">
    <property type="term" value="P:'de novo' UMP biosynthetic process"/>
    <property type="evidence" value="ECO:0007669"/>
    <property type="project" value="UniProtKB-UniRule"/>
</dbReference>
<evidence type="ECO:0000313" key="12">
    <source>
        <dbReference type="EMBL" id="OQB74599.1"/>
    </source>
</evidence>
<dbReference type="InterPro" id="IPR011060">
    <property type="entry name" value="RibuloseP-bd_barrel"/>
</dbReference>
<sequence length="232" mass="25765">MPELIVSLDIAERKEAEEVVEKLGSSVMFYKVGIIPFTAFGPKIIRWLTLLGKRVFLDLKFFDIPNTVENAVKSACDMGVELLTVHILGGSNMLKTAIKARNTGNTDTKIIGVTILTSFSDNDIKEIGLYMDINNHILKLTELGYKCGIDGIVCSVHELNLLREKFRHPFLMVCPGIRIKASGDDQKRTATVSQAVSAGADYLVVGRPIIKSEDPLLVVEQIKMEMKKNEKK</sequence>
<dbReference type="GO" id="GO:0006207">
    <property type="term" value="P:'de novo' pyrimidine nucleobase biosynthetic process"/>
    <property type="evidence" value="ECO:0007669"/>
    <property type="project" value="InterPro"/>
</dbReference>
<evidence type="ECO:0000256" key="2">
    <source>
        <dbReference type="ARBA" id="ARBA00004861"/>
    </source>
</evidence>
<evidence type="ECO:0000256" key="7">
    <source>
        <dbReference type="HAMAP-Rule" id="MF_01200"/>
    </source>
</evidence>
<dbReference type="GO" id="GO:0005829">
    <property type="term" value="C:cytosol"/>
    <property type="evidence" value="ECO:0007669"/>
    <property type="project" value="TreeGrafter"/>
</dbReference>
<evidence type="ECO:0000256" key="4">
    <source>
        <dbReference type="ARBA" id="ARBA00022975"/>
    </source>
</evidence>
<evidence type="ECO:0000256" key="10">
    <source>
        <dbReference type="RuleBase" id="RU000512"/>
    </source>
</evidence>
<gene>
    <name evidence="7 12" type="primary">pyrF</name>
    <name evidence="12" type="ORF">BWX89_00440</name>
</gene>
<evidence type="ECO:0000256" key="5">
    <source>
        <dbReference type="ARBA" id="ARBA00023239"/>
    </source>
</evidence>
<dbReference type="NCBIfam" id="NF001273">
    <property type="entry name" value="PRK00230.1"/>
    <property type="match status" value="1"/>
</dbReference>
<dbReference type="InterPro" id="IPR018089">
    <property type="entry name" value="OMPdecase_AS"/>
</dbReference>
<dbReference type="HAMAP" id="MF_01200_B">
    <property type="entry name" value="OMPdecase_type1_B"/>
    <property type="match status" value="1"/>
</dbReference>
<evidence type="ECO:0000256" key="9">
    <source>
        <dbReference type="PIRSR" id="PIRSR614732-2"/>
    </source>
</evidence>
<comment type="pathway">
    <text evidence="2 7 10">Pyrimidine metabolism; UMP biosynthesis via de novo pathway; UMP from orotate: step 2/2.</text>
</comment>
<keyword evidence="3 7" id="KW-0210">Decarboxylase</keyword>
<dbReference type="Pfam" id="PF00215">
    <property type="entry name" value="OMPdecase"/>
    <property type="match status" value="1"/>
</dbReference>
<feature type="active site" description="For OMPdecase activity" evidence="8">
    <location>
        <position position="60"/>
    </location>
</feature>
<comment type="similarity">
    <text evidence="7">Belongs to the OMP decarboxylase family. Type 1 subfamily.</text>
</comment>
<comment type="function">
    <text evidence="1 7">Catalyzes the decarboxylation of orotidine 5'-monophosphate (OMP) to uridine 5'-monophosphate (UMP).</text>
</comment>
<dbReference type="NCBIfam" id="TIGR01740">
    <property type="entry name" value="pyrF"/>
    <property type="match status" value="1"/>
</dbReference>
<feature type="binding site" evidence="7 9">
    <location>
        <position position="31"/>
    </location>
    <ligand>
        <name>substrate</name>
    </ligand>
</feature>
<feature type="active site" description="For OMPdecase activity" evidence="8">
    <location>
        <position position="58"/>
    </location>
</feature>
<dbReference type="SUPFAM" id="SSF51366">
    <property type="entry name" value="Ribulose-phoshate binding barrel"/>
    <property type="match status" value="1"/>
</dbReference>
<keyword evidence="4 7" id="KW-0665">Pyrimidine biosynthesis</keyword>
<dbReference type="Proteomes" id="UP000485562">
    <property type="component" value="Unassembled WGS sequence"/>
</dbReference>